<dbReference type="SMART" id="SM00430">
    <property type="entry name" value="HOLI"/>
    <property type="match status" value="1"/>
</dbReference>
<dbReference type="InterPro" id="IPR001723">
    <property type="entry name" value="Nuclear_hrmn_rcpt"/>
</dbReference>
<proteinExistence type="predicted"/>
<evidence type="ECO:0000256" key="6">
    <source>
        <dbReference type="ARBA" id="ARBA00023163"/>
    </source>
</evidence>
<evidence type="ECO:0000256" key="7">
    <source>
        <dbReference type="ARBA" id="ARBA00023170"/>
    </source>
</evidence>
<evidence type="ECO:0000259" key="10">
    <source>
        <dbReference type="PROSITE" id="PS51030"/>
    </source>
</evidence>
<evidence type="ECO:0000313" key="12">
    <source>
        <dbReference type="EMBL" id="WAR01479.1"/>
    </source>
</evidence>
<dbReference type="PROSITE" id="PS51843">
    <property type="entry name" value="NR_LBD"/>
    <property type="match status" value="1"/>
</dbReference>
<feature type="domain" description="NR LBD" evidence="11">
    <location>
        <begin position="195"/>
        <end position="398"/>
    </location>
</feature>
<protein>
    <submittedName>
        <fullName evidence="12">RORAB-like protein</fullName>
    </submittedName>
</protein>
<keyword evidence="3" id="KW-0862">Zinc</keyword>
<dbReference type="SUPFAM" id="SSF48508">
    <property type="entry name" value="Nuclear receptor ligand-binding domain"/>
    <property type="match status" value="1"/>
</dbReference>
<dbReference type="Pfam" id="PF00104">
    <property type="entry name" value="Hormone_recep"/>
    <property type="match status" value="1"/>
</dbReference>
<evidence type="ECO:0000256" key="1">
    <source>
        <dbReference type="ARBA" id="ARBA00022723"/>
    </source>
</evidence>
<dbReference type="InterPro" id="IPR001628">
    <property type="entry name" value="Znf_hrmn_rcpt"/>
</dbReference>
<feature type="region of interest" description="Disordered" evidence="9">
    <location>
        <begin position="78"/>
        <end position="119"/>
    </location>
</feature>
<reference evidence="12" key="1">
    <citation type="submission" date="2022-11" db="EMBL/GenBank/DDBJ databases">
        <title>Centuries of genome instability and evolution in soft-shell clam transmissible cancer (bioRxiv).</title>
        <authorList>
            <person name="Hart S.F.M."/>
            <person name="Yonemitsu M.A."/>
            <person name="Giersch R.M."/>
            <person name="Beal B.F."/>
            <person name="Arriagada G."/>
            <person name="Davis B.W."/>
            <person name="Ostrander E.A."/>
            <person name="Goff S.P."/>
            <person name="Metzger M.J."/>
        </authorList>
    </citation>
    <scope>NUCLEOTIDE SEQUENCE</scope>
    <source>
        <strain evidence="12">MELC-2E11</strain>
        <tissue evidence="12">Siphon/mantle</tissue>
    </source>
</reference>
<dbReference type="InterPro" id="IPR013088">
    <property type="entry name" value="Znf_NHR/GATA"/>
</dbReference>
<dbReference type="Gene3D" id="3.30.50.10">
    <property type="entry name" value="Erythroid Transcription Factor GATA-1, subunit A"/>
    <property type="match status" value="1"/>
</dbReference>
<evidence type="ECO:0000259" key="11">
    <source>
        <dbReference type="PROSITE" id="PS51843"/>
    </source>
</evidence>
<evidence type="ECO:0000256" key="8">
    <source>
        <dbReference type="ARBA" id="ARBA00023242"/>
    </source>
</evidence>
<evidence type="ECO:0000256" key="2">
    <source>
        <dbReference type="ARBA" id="ARBA00022771"/>
    </source>
</evidence>
<evidence type="ECO:0000256" key="5">
    <source>
        <dbReference type="ARBA" id="ARBA00023125"/>
    </source>
</evidence>
<keyword evidence="8" id="KW-0539">Nucleus</keyword>
<feature type="domain" description="Nuclear receptor" evidence="10">
    <location>
        <begin position="1"/>
        <end position="59"/>
    </location>
</feature>
<dbReference type="PANTHER" id="PTHR24082">
    <property type="entry name" value="NUCLEAR HORMONE RECEPTOR"/>
    <property type="match status" value="1"/>
</dbReference>
<evidence type="ECO:0000256" key="3">
    <source>
        <dbReference type="ARBA" id="ARBA00022833"/>
    </source>
</evidence>
<evidence type="ECO:0000256" key="9">
    <source>
        <dbReference type="SAM" id="MobiDB-lite"/>
    </source>
</evidence>
<dbReference type="Pfam" id="PF00105">
    <property type="entry name" value="zf-C4"/>
    <property type="match status" value="1"/>
</dbReference>
<gene>
    <name evidence="12" type="ORF">MAR_008037</name>
</gene>
<sequence>MHVTAIFQAFFRRSLVQKKENKCKRQSSCDVTSKRSGNCAPCRLARCRKLGMCKEGVRKGRFSLPMRTQAINEANMLEGKLPVTSDDNSQPSTPESSSSGADSGICESPGSSSGSSDTSDTMLVPYGCNVAMDTDMSLVAGSMYDQLLTSLVTSQESIYPDLKKYFEMPLDALHKDIHNTLTLKEEIYEGVFGSSAPMTTEQFQDIFATTGNDVDSRLQQFEMYGRSMEDGIRLYHAFAERVPGLPELCPADRDSLIKAGHLEFWFFGSHMLFNKKLGIAMCYDGSQTGSKAHMTRFFDADWIDLNFDFADTLSRLQLSFEEIVLIRAIILTSADRCTLTDRGTVQTLQERYLECMRRHLAATCRQPSKRLFRIIERLVAARNMNEINLQLYRLFYLY</sequence>
<keyword evidence="4" id="KW-0805">Transcription regulation</keyword>
<name>A0ABY7DWR0_MYAAR</name>
<feature type="compositionally biased region" description="Low complexity" evidence="9">
    <location>
        <begin position="89"/>
        <end position="119"/>
    </location>
</feature>
<keyword evidence="2" id="KW-0863">Zinc-finger</keyword>
<dbReference type="SMART" id="SM00399">
    <property type="entry name" value="ZnF_C4"/>
    <property type="match status" value="1"/>
</dbReference>
<dbReference type="InterPro" id="IPR050234">
    <property type="entry name" value="Nuclear_hormone_rcpt_NR1"/>
</dbReference>
<dbReference type="PROSITE" id="PS51030">
    <property type="entry name" value="NUCLEAR_REC_DBD_2"/>
    <property type="match status" value="1"/>
</dbReference>
<evidence type="ECO:0000256" key="4">
    <source>
        <dbReference type="ARBA" id="ARBA00023015"/>
    </source>
</evidence>
<accession>A0ABY7DWR0</accession>
<dbReference type="EMBL" id="CP111015">
    <property type="protein sequence ID" value="WAR01479.1"/>
    <property type="molecule type" value="Genomic_DNA"/>
</dbReference>
<dbReference type="InterPro" id="IPR000536">
    <property type="entry name" value="Nucl_hrmn_rcpt_lig-bd"/>
</dbReference>
<keyword evidence="6" id="KW-0804">Transcription</keyword>
<keyword evidence="7" id="KW-0675">Receptor</keyword>
<dbReference type="Proteomes" id="UP001164746">
    <property type="component" value="Chromosome 4"/>
</dbReference>
<dbReference type="InterPro" id="IPR035500">
    <property type="entry name" value="NHR-like_dom_sf"/>
</dbReference>
<evidence type="ECO:0000313" key="13">
    <source>
        <dbReference type="Proteomes" id="UP001164746"/>
    </source>
</evidence>
<dbReference type="PANTHER" id="PTHR24082:SF506">
    <property type="entry name" value="NR LBD DOMAIN-CONTAINING PROTEIN"/>
    <property type="match status" value="1"/>
</dbReference>
<dbReference type="Gene3D" id="1.10.565.10">
    <property type="entry name" value="Retinoid X Receptor"/>
    <property type="match status" value="1"/>
</dbReference>
<dbReference type="PRINTS" id="PR00398">
    <property type="entry name" value="STRDHORMONER"/>
</dbReference>
<keyword evidence="13" id="KW-1185">Reference proteome</keyword>
<organism evidence="12 13">
    <name type="scientific">Mya arenaria</name>
    <name type="common">Soft-shell clam</name>
    <dbReference type="NCBI Taxonomy" id="6604"/>
    <lineage>
        <taxon>Eukaryota</taxon>
        <taxon>Metazoa</taxon>
        <taxon>Spiralia</taxon>
        <taxon>Lophotrochozoa</taxon>
        <taxon>Mollusca</taxon>
        <taxon>Bivalvia</taxon>
        <taxon>Autobranchia</taxon>
        <taxon>Heteroconchia</taxon>
        <taxon>Euheterodonta</taxon>
        <taxon>Imparidentia</taxon>
        <taxon>Neoheterodontei</taxon>
        <taxon>Myida</taxon>
        <taxon>Myoidea</taxon>
        <taxon>Myidae</taxon>
        <taxon>Mya</taxon>
    </lineage>
</organism>
<keyword evidence="1" id="KW-0479">Metal-binding</keyword>
<keyword evidence="5" id="KW-0238">DNA-binding</keyword>